<feature type="transmembrane region" description="Helical" evidence="1">
    <location>
        <begin position="37"/>
        <end position="55"/>
    </location>
</feature>
<name>A0AAV0DIX6_9ASTE</name>
<gene>
    <name evidence="2" type="ORF">CEPIT_LOCUS15859</name>
</gene>
<evidence type="ECO:0000313" key="2">
    <source>
        <dbReference type="EMBL" id="CAH9102125.1"/>
    </source>
</evidence>
<keyword evidence="1" id="KW-0812">Transmembrane</keyword>
<reference evidence="2" key="1">
    <citation type="submission" date="2022-07" db="EMBL/GenBank/DDBJ databases">
        <authorList>
            <person name="Macas J."/>
            <person name="Novak P."/>
            <person name="Neumann P."/>
        </authorList>
    </citation>
    <scope>NUCLEOTIDE SEQUENCE</scope>
</reference>
<keyword evidence="1" id="KW-0472">Membrane</keyword>
<dbReference type="Proteomes" id="UP001152523">
    <property type="component" value="Unassembled WGS sequence"/>
</dbReference>
<keyword evidence="1" id="KW-1133">Transmembrane helix</keyword>
<evidence type="ECO:0000313" key="3">
    <source>
        <dbReference type="Proteomes" id="UP001152523"/>
    </source>
</evidence>
<proteinExistence type="predicted"/>
<sequence length="105" mass="12356">MMCNIFKRKKEVAKNCILVVLRPDVVVLQFYCDCVAVIGVISLCLHLLLFAVWLTRAMLRLQLRLQSAIENTLLDYIQFRKKCIMVLQNIDEFSLKKIVIFILFY</sequence>
<dbReference type="EMBL" id="CAMAPF010000114">
    <property type="protein sequence ID" value="CAH9102125.1"/>
    <property type="molecule type" value="Genomic_DNA"/>
</dbReference>
<protein>
    <submittedName>
        <fullName evidence="2">Uncharacterized protein</fullName>
    </submittedName>
</protein>
<evidence type="ECO:0000256" key="1">
    <source>
        <dbReference type="SAM" id="Phobius"/>
    </source>
</evidence>
<organism evidence="2 3">
    <name type="scientific">Cuscuta epithymum</name>
    <dbReference type="NCBI Taxonomy" id="186058"/>
    <lineage>
        <taxon>Eukaryota</taxon>
        <taxon>Viridiplantae</taxon>
        <taxon>Streptophyta</taxon>
        <taxon>Embryophyta</taxon>
        <taxon>Tracheophyta</taxon>
        <taxon>Spermatophyta</taxon>
        <taxon>Magnoliopsida</taxon>
        <taxon>eudicotyledons</taxon>
        <taxon>Gunneridae</taxon>
        <taxon>Pentapetalae</taxon>
        <taxon>asterids</taxon>
        <taxon>lamiids</taxon>
        <taxon>Solanales</taxon>
        <taxon>Convolvulaceae</taxon>
        <taxon>Cuscuteae</taxon>
        <taxon>Cuscuta</taxon>
        <taxon>Cuscuta subgen. Cuscuta</taxon>
    </lineage>
</organism>
<accession>A0AAV0DIX6</accession>
<dbReference type="AlphaFoldDB" id="A0AAV0DIX6"/>
<keyword evidence="3" id="KW-1185">Reference proteome</keyword>
<comment type="caution">
    <text evidence="2">The sequence shown here is derived from an EMBL/GenBank/DDBJ whole genome shotgun (WGS) entry which is preliminary data.</text>
</comment>